<name>A0AAE0HFF0_9PEZI</name>
<reference evidence="2" key="2">
    <citation type="submission" date="2023-06" db="EMBL/GenBank/DDBJ databases">
        <authorList>
            <consortium name="Lawrence Berkeley National Laboratory"/>
            <person name="Haridas S."/>
            <person name="Hensen N."/>
            <person name="Bonometti L."/>
            <person name="Westerberg I."/>
            <person name="Brannstrom I.O."/>
            <person name="Guillou S."/>
            <person name="Cros-Aarteil S."/>
            <person name="Calhoun S."/>
            <person name="Kuo A."/>
            <person name="Mondo S."/>
            <person name="Pangilinan J."/>
            <person name="Riley R."/>
            <person name="Labutti K."/>
            <person name="Andreopoulos B."/>
            <person name="Lipzen A."/>
            <person name="Chen C."/>
            <person name="Yanf M."/>
            <person name="Daum C."/>
            <person name="Ng V."/>
            <person name="Clum A."/>
            <person name="Steindorff A."/>
            <person name="Ohm R."/>
            <person name="Martin F."/>
            <person name="Silar P."/>
            <person name="Natvig D."/>
            <person name="Lalanne C."/>
            <person name="Gautier V."/>
            <person name="Ament-Velasquez S.L."/>
            <person name="Kruys A."/>
            <person name="Hutchinson M.I."/>
            <person name="Powell A.J."/>
            <person name="Barry K."/>
            <person name="Miller A.N."/>
            <person name="Grigoriev I.V."/>
            <person name="Debuchy R."/>
            <person name="Gladieux P."/>
            <person name="Thoren M.H."/>
            <person name="Johannesson H."/>
        </authorList>
    </citation>
    <scope>NUCLEOTIDE SEQUENCE</scope>
    <source>
        <strain evidence="2">CBS 168.71</strain>
    </source>
</reference>
<dbReference type="RefSeq" id="XP_062658180.1">
    <property type="nucleotide sequence ID" value="XM_062799101.1"/>
</dbReference>
<sequence length="214" mass="23697">MTGFPQGWGCLCQVYRVCRKQRVSLFKDGRRPTPAVPKSHQKLSRMSTPTARLWSTVQSPHKTQQGIHPTSKKEAILDHGNQAHQANFSDLNQGENPTLCMPGTARRKQSGPWAVRTAISNCSRHWARAGVPGPSWARPCRCVSTAEMRHQEPRSARFLDWAATPGRTWGSITPDPPVGPAAVPPSRAPEKSWSKAWRSQSKLGIAPFSLSTHH</sequence>
<accession>A0AAE0HFF0</accession>
<gene>
    <name evidence="2" type="ORF">B0H64DRAFT_192257</name>
</gene>
<dbReference type="EMBL" id="JAUEPN010000005">
    <property type="protein sequence ID" value="KAK3294666.1"/>
    <property type="molecule type" value="Genomic_DNA"/>
</dbReference>
<dbReference type="GeneID" id="87836049"/>
<comment type="caution">
    <text evidence="2">The sequence shown here is derived from an EMBL/GenBank/DDBJ whole genome shotgun (WGS) entry which is preliminary data.</text>
</comment>
<evidence type="ECO:0000313" key="2">
    <source>
        <dbReference type="EMBL" id="KAK3294666.1"/>
    </source>
</evidence>
<dbReference type="Proteomes" id="UP001278766">
    <property type="component" value="Unassembled WGS sequence"/>
</dbReference>
<evidence type="ECO:0000256" key="1">
    <source>
        <dbReference type="SAM" id="MobiDB-lite"/>
    </source>
</evidence>
<proteinExistence type="predicted"/>
<protein>
    <submittedName>
        <fullName evidence="2">Uncharacterized protein</fullName>
    </submittedName>
</protein>
<evidence type="ECO:0000313" key="3">
    <source>
        <dbReference type="Proteomes" id="UP001278766"/>
    </source>
</evidence>
<reference evidence="2" key="1">
    <citation type="journal article" date="2023" name="Mol. Phylogenet. Evol.">
        <title>Genome-scale phylogeny and comparative genomics of the fungal order Sordariales.</title>
        <authorList>
            <person name="Hensen N."/>
            <person name="Bonometti L."/>
            <person name="Westerberg I."/>
            <person name="Brannstrom I.O."/>
            <person name="Guillou S."/>
            <person name="Cros-Aarteil S."/>
            <person name="Calhoun S."/>
            <person name="Haridas S."/>
            <person name="Kuo A."/>
            <person name="Mondo S."/>
            <person name="Pangilinan J."/>
            <person name="Riley R."/>
            <person name="LaButti K."/>
            <person name="Andreopoulos B."/>
            <person name="Lipzen A."/>
            <person name="Chen C."/>
            <person name="Yan M."/>
            <person name="Daum C."/>
            <person name="Ng V."/>
            <person name="Clum A."/>
            <person name="Steindorff A."/>
            <person name="Ohm R.A."/>
            <person name="Martin F."/>
            <person name="Silar P."/>
            <person name="Natvig D.O."/>
            <person name="Lalanne C."/>
            <person name="Gautier V."/>
            <person name="Ament-Velasquez S.L."/>
            <person name="Kruys A."/>
            <person name="Hutchinson M.I."/>
            <person name="Powell A.J."/>
            <person name="Barry K."/>
            <person name="Miller A.N."/>
            <person name="Grigoriev I.V."/>
            <person name="Debuchy R."/>
            <person name="Gladieux P."/>
            <person name="Hiltunen Thoren M."/>
            <person name="Johannesson H."/>
        </authorList>
    </citation>
    <scope>NUCLEOTIDE SEQUENCE</scope>
    <source>
        <strain evidence="2">CBS 168.71</strain>
    </source>
</reference>
<feature type="compositionally biased region" description="Pro residues" evidence="1">
    <location>
        <begin position="174"/>
        <end position="187"/>
    </location>
</feature>
<dbReference type="AlphaFoldDB" id="A0AAE0HFF0"/>
<feature type="region of interest" description="Disordered" evidence="1">
    <location>
        <begin position="168"/>
        <end position="198"/>
    </location>
</feature>
<keyword evidence="3" id="KW-1185">Reference proteome</keyword>
<organism evidence="2 3">
    <name type="scientific">Chaetomium fimeti</name>
    <dbReference type="NCBI Taxonomy" id="1854472"/>
    <lineage>
        <taxon>Eukaryota</taxon>
        <taxon>Fungi</taxon>
        <taxon>Dikarya</taxon>
        <taxon>Ascomycota</taxon>
        <taxon>Pezizomycotina</taxon>
        <taxon>Sordariomycetes</taxon>
        <taxon>Sordariomycetidae</taxon>
        <taxon>Sordariales</taxon>
        <taxon>Chaetomiaceae</taxon>
        <taxon>Chaetomium</taxon>
    </lineage>
</organism>